<dbReference type="Proteomes" id="UP000244338">
    <property type="component" value="Unassembled WGS sequence"/>
</dbReference>
<dbReference type="AlphaFoldDB" id="A0A2R6Y1U9"/>
<gene>
    <name evidence="1" type="ORF">BSOLF_2807</name>
</gene>
<evidence type="ECO:0000313" key="1">
    <source>
        <dbReference type="EMBL" id="PTQ56657.1"/>
    </source>
</evidence>
<sequence>MRLESGKVIRSESILKKRYHIMAIGAHCGDMELVAGGVIAKYT</sequence>
<accession>A0A2R6Y1U9</accession>
<dbReference type="EMBL" id="PEBX01000022">
    <property type="protein sequence ID" value="PTQ56657.1"/>
    <property type="molecule type" value="Genomic_DNA"/>
</dbReference>
<organism evidence="1 2">
    <name type="scientific">Candidatus Carbonibacillus altaicus</name>
    <dbReference type="NCBI Taxonomy" id="2163959"/>
    <lineage>
        <taxon>Bacteria</taxon>
        <taxon>Bacillati</taxon>
        <taxon>Bacillota</taxon>
        <taxon>Bacilli</taxon>
        <taxon>Bacillales</taxon>
        <taxon>Candidatus Carbonibacillus</taxon>
    </lineage>
</organism>
<evidence type="ECO:0000313" key="2">
    <source>
        <dbReference type="Proteomes" id="UP000244338"/>
    </source>
</evidence>
<proteinExistence type="predicted"/>
<protein>
    <recommendedName>
        <fullName evidence="3">PIG-L family deacetylase</fullName>
    </recommendedName>
</protein>
<name>A0A2R6Y1U9_9BACL</name>
<reference evidence="2" key="1">
    <citation type="journal article" date="2018" name="Sci. Rep.">
        <title>Lignite coal burning seam in the remote Altai Mountains harbors a hydrogen-driven thermophilic microbial community.</title>
        <authorList>
            <person name="Kadnikov V.V."/>
            <person name="Mardanov A.V."/>
            <person name="Ivasenko D.A."/>
            <person name="Antsiferov D.V."/>
            <person name="Beletsky A.V."/>
            <person name="Karnachuk O.V."/>
            <person name="Ravin N.V."/>
        </authorList>
    </citation>
    <scope>NUCLEOTIDE SEQUENCE [LARGE SCALE GENOMIC DNA]</scope>
</reference>
<evidence type="ECO:0008006" key="3">
    <source>
        <dbReference type="Google" id="ProtNLM"/>
    </source>
</evidence>
<comment type="caution">
    <text evidence="1">The sequence shown here is derived from an EMBL/GenBank/DDBJ whole genome shotgun (WGS) entry which is preliminary data.</text>
</comment>